<dbReference type="eggNOG" id="ENOG502SR89">
    <property type="taxonomic scope" value="Eukaryota"/>
</dbReference>
<dbReference type="AlphaFoldDB" id="A0A0D9UW72"/>
<evidence type="ECO:0000313" key="3">
    <source>
        <dbReference type="Proteomes" id="UP000032180"/>
    </source>
</evidence>
<evidence type="ECO:0000256" key="1">
    <source>
        <dbReference type="SAM" id="Phobius"/>
    </source>
</evidence>
<protein>
    <submittedName>
        <fullName evidence="2">Uncharacterized protein</fullName>
    </submittedName>
</protein>
<dbReference type="PANTHER" id="PTHR33782">
    <property type="entry name" value="OS01G0121600 PROTEIN"/>
    <property type="match status" value="1"/>
</dbReference>
<dbReference type="Proteomes" id="UP000032180">
    <property type="component" value="Chromosome 1"/>
</dbReference>
<keyword evidence="1" id="KW-0472">Membrane</keyword>
<proteinExistence type="predicted"/>
<keyword evidence="3" id="KW-1185">Reference proteome</keyword>
<feature type="transmembrane region" description="Helical" evidence="1">
    <location>
        <begin position="90"/>
        <end position="110"/>
    </location>
</feature>
<reference evidence="2" key="3">
    <citation type="submission" date="2015-04" db="UniProtKB">
        <authorList>
            <consortium name="EnsemblPlants"/>
        </authorList>
    </citation>
    <scope>IDENTIFICATION</scope>
</reference>
<dbReference type="PANTHER" id="PTHR33782:SF5">
    <property type="entry name" value="MEDIATOR OF RNA POLYMERASE II TRANSCRIPTION SUBUNIT"/>
    <property type="match status" value="1"/>
</dbReference>
<organism evidence="2 3">
    <name type="scientific">Leersia perrieri</name>
    <dbReference type="NCBI Taxonomy" id="77586"/>
    <lineage>
        <taxon>Eukaryota</taxon>
        <taxon>Viridiplantae</taxon>
        <taxon>Streptophyta</taxon>
        <taxon>Embryophyta</taxon>
        <taxon>Tracheophyta</taxon>
        <taxon>Spermatophyta</taxon>
        <taxon>Magnoliopsida</taxon>
        <taxon>Liliopsida</taxon>
        <taxon>Poales</taxon>
        <taxon>Poaceae</taxon>
        <taxon>BOP clade</taxon>
        <taxon>Oryzoideae</taxon>
        <taxon>Oryzeae</taxon>
        <taxon>Oryzinae</taxon>
        <taxon>Leersia</taxon>
    </lineage>
</organism>
<accession>A0A0D9UW72</accession>
<sequence>MAAVSNRSPATRRRCGVFRRDQFYSGGALVDESMAVLRRRIREARMAENNYEAPENWSAWEKRYYPAYVSDVSALVGVLQQLLMGTRPTVAVAVTALLLAGVPISAVAVMSHVAESVLFLQHHVPN</sequence>
<reference evidence="3" key="2">
    <citation type="submission" date="2013-12" db="EMBL/GenBank/DDBJ databases">
        <authorList>
            <person name="Yu Y."/>
            <person name="Lee S."/>
            <person name="de Baynast K."/>
            <person name="Wissotski M."/>
            <person name="Liu L."/>
            <person name="Talag J."/>
            <person name="Goicoechea J."/>
            <person name="Angelova A."/>
            <person name="Jetty R."/>
            <person name="Kudrna D."/>
            <person name="Golser W."/>
            <person name="Rivera L."/>
            <person name="Zhang J."/>
            <person name="Wing R."/>
        </authorList>
    </citation>
    <scope>NUCLEOTIDE SEQUENCE</scope>
</reference>
<keyword evidence="1" id="KW-0812">Transmembrane</keyword>
<dbReference type="HOGENOM" id="CLU_105591_1_0_1"/>
<dbReference type="STRING" id="77586.A0A0D9UW72"/>
<dbReference type="Gramene" id="LPERR01G01330.1">
    <property type="protein sequence ID" value="LPERR01G01330.1"/>
    <property type="gene ID" value="LPERR01G01330"/>
</dbReference>
<reference evidence="2 3" key="1">
    <citation type="submission" date="2012-08" db="EMBL/GenBank/DDBJ databases">
        <title>Oryza genome evolution.</title>
        <authorList>
            <person name="Wing R.A."/>
        </authorList>
    </citation>
    <scope>NUCLEOTIDE SEQUENCE</scope>
</reference>
<name>A0A0D9UW72_9ORYZ</name>
<evidence type="ECO:0000313" key="2">
    <source>
        <dbReference type="EnsemblPlants" id="LPERR01G01330.1"/>
    </source>
</evidence>
<keyword evidence="1" id="KW-1133">Transmembrane helix</keyword>
<dbReference type="EnsemblPlants" id="LPERR01G01330.1">
    <property type="protein sequence ID" value="LPERR01G01330.1"/>
    <property type="gene ID" value="LPERR01G01330"/>
</dbReference>